<dbReference type="InterPro" id="IPR014505">
    <property type="entry name" value="UMP-CMP_kinase_2"/>
</dbReference>
<evidence type="ECO:0000256" key="10">
    <source>
        <dbReference type="ARBA" id="ARBA00023128"/>
    </source>
</evidence>
<keyword evidence="8" id="KW-0665">Pyrimidine biosynthesis</keyword>
<organism evidence="17 18">
    <name type="scientific">Lepisosteus oculatus</name>
    <name type="common">Spotted gar</name>
    <dbReference type="NCBI Taxonomy" id="7918"/>
    <lineage>
        <taxon>Eukaryota</taxon>
        <taxon>Metazoa</taxon>
        <taxon>Chordata</taxon>
        <taxon>Craniata</taxon>
        <taxon>Vertebrata</taxon>
        <taxon>Euteleostomi</taxon>
        <taxon>Actinopterygii</taxon>
        <taxon>Neopterygii</taxon>
        <taxon>Holostei</taxon>
        <taxon>Semionotiformes</taxon>
        <taxon>Lepisosteidae</taxon>
        <taxon>Lepisosteus</taxon>
    </lineage>
</organism>
<evidence type="ECO:0000256" key="5">
    <source>
        <dbReference type="ARBA" id="ARBA00022777"/>
    </source>
</evidence>
<evidence type="ECO:0000313" key="17">
    <source>
        <dbReference type="Ensembl" id="ENSLOCP00000020774.1"/>
    </source>
</evidence>
<evidence type="ECO:0000256" key="3">
    <source>
        <dbReference type="ARBA" id="ARBA00022679"/>
    </source>
</evidence>
<keyword evidence="5" id="KW-0418">Kinase</keyword>
<dbReference type="GO" id="GO:0006227">
    <property type="term" value="P:dUDP biosynthetic process"/>
    <property type="evidence" value="ECO:0000318"/>
    <property type="project" value="GO_Central"/>
</dbReference>
<keyword evidence="7" id="KW-0809">Transit peptide</keyword>
<dbReference type="CTD" id="129607"/>
<dbReference type="Ensembl" id="ENSLOCT00000020810.1">
    <property type="protein sequence ID" value="ENSLOCP00000020774.1"/>
    <property type="gene ID" value="ENSLOCG00000016807.1"/>
</dbReference>
<keyword evidence="6" id="KW-0067">ATP-binding</keyword>
<dbReference type="Gene3D" id="3.40.50.300">
    <property type="entry name" value="P-loop containing nucleotide triphosphate hydrolases"/>
    <property type="match status" value="1"/>
</dbReference>
<dbReference type="GO" id="GO:0005739">
    <property type="term" value="C:mitochondrion"/>
    <property type="evidence" value="ECO:0000318"/>
    <property type="project" value="GO_Central"/>
</dbReference>
<dbReference type="AlphaFoldDB" id="W5NJG5"/>
<dbReference type="Pfam" id="PF02223">
    <property type="entry name" value="Thymidylate_kin"/>
    <property type="match status" value="1"/>
</dbReference>
<evidence type="ECO:0000256" key="9">
    <source>
        <dbReference type="ARBA" id="ARBA00023054"/>
    </source>
</evidence>
<dbReference type="GO" id="GO:0004798">
    <property type="term" value="F:dTMP kinase activity"/>
    <property type="evidence" value="ECO:0000318"/>
    <property type="project" value="GO_Central"/>
</dbReference>
<evidence type="ECO:0000256" key="13">
    <source>
        <dbReference type="ARBA" id="ARBA00066590"/>
    </source>
</evidence>
<dbReference type="SUPFAM" id="SSF52540">
    <property type="entry name" value="P-loop containing nucleoside triphosphate hydrolases"/>
    <property type="match status" value="1"/>
</dbReference>
<dbReference type="STRING" id="7918.ENSLOCP00000020774"/>
<dbReference type="PANTHER" id="PTHR10344">
    <property type="entry name" value="THYMIDYLATE KINASE"/>
    <property type="match status" value="1"/>
</dbReference>
<dbReference type="OrthoDB" id="425602at2759"/>
<comment type="catalytic activity">
    <reaction evidence="11">
        <text>CMP + ATP = CDP + ADP</text>
        <dbReference type="Rhea" id="RHEA:11600"/>
        <dbReference type="ChEBI" id="CHEBI:30616"/>
        <dbReference type="ChEBI" id="CHEBI:58069"/>
        <dbReference type="ChEBI" id="CHEBI:60377"/>
        <dbReference type="ChEBI" id="CHEBI:456216"/>
        <dbReference type="EC" id="2.7.4.14"/>
    </reaction>
</comment>
<dbReference type="InterPro" id="IPR027417">
    <property type="entry name" value="P-loop_NTPase"/>
</dbReference>
<dbReference type="GO" id="GO:0005524">
    <property type="term" value="F:ATP binding"/>
    <property type="evidence" value="ECO:0007669"/>
    <property type="project" value="UniProtKB-KW"/>
</dbReference>
<evidence type="ECO:0000256" key="8">
    <source>
        <dbReference type="ARBA" id="ARBA00022975"/>
    </source>
</evidence>
<dbReference type="InterPro" id="IPR039430">
    <property type="entry name" value="Thymidylate_kin-like_dom"/>
</dbReference>
<dbReference type="OMA" id="CYSVLVC"/>
<evidence type="ECO:0000256" key="7">
    <source>
        <dbReference type="ARBA" id="ARBA00022946"/>
    </source>
</evidence>
<evidence type="ECO:0000256" key="4">
    <source>
        <dbReference type="ARBA" id="ARBA00022741"/>
    </source>
</evidence>
<dbReference type="Bgee" id="ENSLOCG00000016807">
    <property type="expression patterns" value="Expressed in pharyngeal gill and 13 other cell types or tissues"/>
</dbReference>
<keyword evidence="3" id="KW-0808">Transferase</keyword>
<dbReference type="HOGENOM" id="CLU_049896_0_1_1"/>
<keyword evidence="18" id="KW-1185">Reference proteome</keyword>
<evidence type="ECO:0000256" key="1">
    <source>
        <dbReference type="ARBA" id="ARBA00004173"/>
    </source>
</evidence>
<comment type="subcellular location">
    <subcellularLocation>
        <location evidence="1">Mitochondrion</location>
    </subcellularLocation>
</comment>
<comment type="similarity">
    <text evidence="2">Belongs to the thymidylate kinase family.</text>
</comment>
<evidence type="ECO:0000256" key="6">
    <source>
        <dbReference type="ARBA" id="ARBA00022840"/>
    </source>
</evidence>
<dbReference type="GeneID" id="102698321"/>
<keyword evidence="9" id="KW-0175">Coiled coil</keyword>
<dbReference type="GO" id="GO:0006235">
    <property type="term" value="P:dTTP biosynthetic process"/>
    <property type="evidence" value="ECO:0000318"/>
    <property type="project" value="GO_Central"/>
</dbReference>
<dbReference type="GeneTree" id="ENSGT00940000154030"/>
<evidence type="ECO:0000313" key="18">
    <source>
        <dbReference type="Proteomes" id="UP000018468"/>
    </source>
</evidence>
<dbReference type="EMBL" id="AHAT01011693">
    <property type="status" value="NOT_ANNOTATED_CDS"/>
    <property type="molecule type" value="Genomic_DNA"/>
</dbReference>
<evidence type="ECO:0000256" key="14">
    <source>
        <dbReference type="ARBA" id="ARBA00070686"/>
    </source>
</evidence>
<name>W5NJG5_LEPOC</name>
<protein>
    <recommendedName>
        <fullName evidence="14">UMP-CMP kinase 2, mitochondrial</fullName>
        <ecNumber evidence="13">2.7.4.14</ecNumber>
    </recommendedName>
    <alternativeName>
        <fullName evidence="15">Nucleoside-diphosphate kinase</fullName>
    </alternativeName>
</protein>
<evidence type="ECO:0000256" key="11">
    <source>
        <dbReference type="ARBA" id="ARBA00051396"/>
    </source>
</evidence>
<dbReference type="PANTHER" id="PTHR10344:SF4">
    <property type="entry name" value="UMP-CMP KINASE 2, MITOCHONDRIAL"/>
    <property type="match status" value="1"/>
</dbReference>
<keyword evidence="10" id="KW-0496">Mitochondrion</keyword>
<comment type="catalytic activity">
    <reaction evidence="12">
        <text>dCMP + ATP = dCDP + ADP</text>
        <dbReference type="Rhea" id="RHEA:25094"/>
        <dbReference type="ChEBI" id="CHEBI:30616"/>
        <dbReference type="ChEBI" id="CHEBI:57566"/>
        <dbReference type="ChEBI" id="CHEBI:58593"/>
        <dbReference type="ChEBI" id="CHEBI:456216"/>
        <dbReference type="EC" id="2.7.4.14"/>
    </reaction>
</comment>
<evidence type="ECO:0000256" key="15">
    <source>
        <dbReference type="ARBA" id="ARBA00076149"/>
    </source>
</evidence>
<feature type="domain" description="Thymidylate kinase-like" evidence="16">
    <location>
        <begin position="256"/>
        <end position="436"/>
    </location>
</feature>
<keyword evidence="4" id="KW-0547">Nucleotide-binding</keyword>
<sequence>MIPIRRVVRFLKTPFQYQACLLTMARPLTLCHLNRWCLRKFAVELGGGTYPVYFALNANPSVKDYEDDLAFQKLFDCAKGYSVHVSTGDRIQRARLHCDLQNTLVSRLPKTCNVLDLVDFQPDVKNSVIKGFFIQDSKDSQQTDRVLQELFQRHSFNLCTYFREEDDKLWWQYVWSQTDHGEMTVVKKNCVVPTETPVTHPSETNIINNVVFYSFEEAYNVLKECIKIIPESKQVLEAAEQCLSSVKRGTFPVIIVEGLDATGKTTLTQSLSQALEGSLLKSPPECLSPWRVRFDAEPPLIRRAFYALGNYITAGQIATQSAHSPVIVDRYWHSTAAYAIATEVSGKAENLPALSSDVYRWPSDLLKPDLVVLLTVSPAERQRRLQARGGDKTKEEAELEANQLFRQKVEEAFKRIEDPACAVIDAGPAREEVLKEVLLLINNKCHL</sequence>
<evidence type="ECO:0000259" key="16">
    <source>
        <dbReference type="Pfam" id="PF02223"/>
    </source>
</evidence>
<dbReference type="KEGG" id="loc:102698321"/>
<dbReference type="FunFam" id="3.40.50.300:FF:001133">
    <property type="entry name" value="UMP-CMP kinase 2, mitochondrial"/>
    <property type="match status" value="1"/>
</dbReference>
<dbReference type="eggNOG" id="KOG3327">
    <property type="taxonomic scope" value="Eukaryota"/>
</dbReference>
<dbReference type="GO" id="GO:0004550">
    <property type="term" value="F:nucleoside diphosphate kinase activity"/>
    <property type="evidence" value="ECO:0000318"/>
    <property type="project" value="GO_Central"/>
</dbReference>
<accession>W5NJG5</accession>
<evidence type="ECO:0000256" key="12">
    <source>
        <dbReference type="ARBA" id="ARBA00051598"/>
    </source>
</evidence>
<reference evidence="17" key="2">
    <citation type="submission" date="2025-08" db="UniProtKB">
        <authorList>
            <consortium name="Ensembl"/>
        </authorList>
    </citation>
    <scope>IDENTIFICATION</scope>
</reference>
<dbReference type="GO" id="GO:0005737">
    <property type="term" value="C:cytoplasm"/>
    <property type="evidence" value="ECO:0000318"/>
    <property type="project" value="GO_Central"/>
</dbReference>
<evidence type="ECO:0000256" key="2">
    <source>
        <dbReference type="ARBA" id="ARBA00009776"/>
    </source>
</evidence>
<dbReference type="EC" id="2.7.4.14" evidence="13"/>
<reference evidence="17" key="3">
    <citation type="submission" date="2025-09" db="UniProtKB">
        <authorList>
            <consortium name="Ensembl"/>
        </authorList>
    </citation>
    <scope>IDENTIFICATION</scope>
</reference>
<dbReference type="GO" id="GO:0050145">
    <property type="term" value="F:nucleoside monophosphate kinase activity"/>
    <property type="evidence" value="ECO:0007669"/>
    <property type="project" value="InterPro"/>
</dbReference>
<reference evidence="18" key="1">
    <citation type="submission" date="2011-12" db="EMBL/GenBank/DDBJ databases">
        <title>The Draft Genome of Lepisosteus oculatus.</title>
        <authorList>
            <consortium name="The Broad Institute Genome Assembly &amp; Analysis Group"/>
            <consortium name="Computational R&amp;D Group"/>
            <consortium name="and Sequencing Platform"/>
            <person name="Di Palma F."/>
            <person name="Alfoldi J."/>
            <person name="Johnson J."/>
            <person name="Berlin A."/>
            <person name="Gnerre S."/>
            <person name="Jaffe D."/>
            <person name="MacCallum I."/>
            <person name="Young S."/>
            <person name="Walker B.J."/>
            <person name="Lander E.S."/>
            <person name="Lindblad-Toh K."/>
        </authorList>
    </citation>
    <scope>NUCLEOTIDE SEQUENCE [LARGE SCALE GENOMIC DNA]</scope>
</reference>
<proteinExistence type="inferred from homology"/>
<dbReference type="PIRSF" id="PIRSF019736">
    <property type="entry name" value="dTMP_TKRP1"/>
    <property type="match status" value="1"/>
</dbReference>
<dbReference type="GO" id="GO:0006233">
    <property type="term" value="P:dTDP biosynthetic process"/>
    <property type="evidence" value="ECO:0000318"/>
    <property type="project" value="GO_Central"/>
</dbReference>
<dbReference type="Proteomes" id="UP000018468">
    <property type="component" value="Linkage group LG1"/>
</dbReference>
<dbReference type="InParanoid" id="W5NJG5"/>